<feature type="compositionally biased region" description="Low complexity" evidence="1">
    <location>
        <begin position="693"/>
        <end position="702"/>
    </location>
</feature>
<organism evidence="2 3">
    <name type="scientific">Sphaerosporella brunnea</name>
    <dbReference type="NCBI Taxonomy" id="1250544"/>
    <lineage>
        <taxon>Eukaryota</taxon>
        <taxon>Fungi</taxon>
        <taxon>Dikarya</taxon>
        <taxon>Ascomycota</taxon>
        <taxon>Pezizomycotina</taxon>
        <taxon>Pezizomycetes</taxon>
        <taxon>Pezizales</taxon>
        <taxon>Pyronemataceae</taxon>
        <taxon>Sphaerosporella</taxon>
    </lineage>
</organism>
<dbReference type="PANTHER" id="PTHR48125">
    <property type="entry name" value="LP07818P1"/>
    <property type="match status" value="1"/>
</dbReference>
<feature type="region of interest" description="Disordered" evidence="1">
    <location>
        <begin position="560"/>
        <end position="729"/>
    </location>
</feature>
<sequence>METPRRRRPIHPPIPETPFDDDDIAEADIICRGEEEEELQHPSTKKRIVQKAERYVRGHEALYIHSVTLRGPVVTNPWARKVLCSKQDSKQEEEEDADVKDVAITSGKGLPGKNPTREDATTRITSFYSAHKGNMGGEATIATAKLNHRAKNDDDFTMGDTRGGRAWSPAGVEVSVRWVSRRGKEPSPISDKTEVYVYSPEQIREAETMLVGSPSGRSAASRRKKEWQPSTPDADVPPADKEEGILDTITLSQPPPPPPPQAAPSEPKVLDTITVATPAAPAIIHKKTRRQKINFDEISPAVGNERVRPPKKKRKKTRRSDPVPGKDVVVKLSAESTAGNVMKETTANVQTTDGAESSCTFVRGPKEVENVMPGKCADNLKNMTPAENLDVRVQACEETTKPPAKNDPKPQLNLTNSKIDTAPSKDLRNAQNENTNMVPVPSKRPETIQNYYGLVGKQVPKTPVMMKSIPEKIVSNLLDGIVEPKETEPVEVPAEGAGPMDLDEIEVPNNATEAPPSSPPYEVTPWKGTQVQLTAAQTGFFNAMAKSPIYFNTFQTPAADSANRPAAQTQTPTRRQSSLWEEWPVPFSSPGLPNALPSPPPPPPAPASSFSSEHAFPGRHLQLTPFSAFYTPSPSKASRSEVQPSSELPSSRRLRFANDDRSSSPPIPDNRFAAGAGMGQQGRDVVFPPQPPSSSSAGSEPPRQSPCHESSPSSSSSSSSAAKQKSGELVEAEEGIQYMLSITQPWDLDEEIKKMSAAAVAAAPASSSSQALGIGRKKPRGWL</sequence>
<feature type="non-terminal residue" evidence="2">
    <location>
        <position position="783"/>
    </location>
</feature>
<feature type="region of interest" description="Disordered" evidence="1">
    <location>
        <begin position="399"/>
        <end position="444"/>
    </location>
</feature>
<evidence type="ECO:0000256" key="1">
    <source>
        <dbReference type="SAM" id="MobiDB-lite"/>
    </source>
</evidence>
<proteinExistence type="predicted"/>
<dbReference type="OrthoDB" id="5419922at2759"/>
<gene>
    <name evidence="2" type="ORF">FN846DRAFT_947549</name>
</gene>
<feature type="compositionally biased region" description="Low complexity" evidence="1">
    <location>
        <begin position="761"/>
        <end position="771"/>
    </location>
</feature>
<name>A0A5J5EYA1_9PEZI</name>
<feature type="compositionally biased region" description="Polar residues" evidence="1">
    <location>
        <begin position="630"/>
        <end position="643"/>
    </location>
</feature>
<dbReference type="EMBL" id="VXIS01000080">
    <property type="protein sequence ID" value="KAA8907362.1"/>
    <property type="molecule type" value="Genomic_DNA"/>
</dbReference>
<dbReference type="InParanoid" id="A0A5J5EYA1"/>
<dbReference type="Proteomes" id="UP000326924">
    <property type="component" value="Unassembled WGS sequence"/>
</dbReference>
<evidence type="ECO:0000313" key="3">
    <source>
        <dbReference type="Proteomes" id="UP000326924"/>
    </source>
</evidence>
<keyword evidence="3" id="KW-1185">Reference proteome</keyword>
<dbReference type="PANTHER" id="PTHR48125:SF10">
    <property type="entry name" value="OS12G0136300 PROTEIN"/>
    <property type="match status" value="1"/>
</dbReference>
<feature type="compositionally biased region" description="Basic residues" evidence="1">
    <location>
        <begin position="309"/>
        <end position="318"/>
    </location>
</feature>
<feature type="compositionally biased region" description="Basic and acidic residues" evidence="1">
    <location>
        <begin position="399"/>
        <end position="408"/>
    </location>
</feature>
<comment type="caution">
    <text evidence="2">The sequence shown here is derived from an EMBL/GenBank/DDBJ whole genome shotgun (WGS) entry which is preliminary data.</text>
</comment>
<reference evidence="2 3" key="1">
    <citation type="submission" date="2019-09" db="EMBL/GenBank/DDBJ databases">
        <title>Draft genome of the ectomycorrhizal ascomycete Sphaerosporella brunnea.</title>
        <authorList>
            <consortium name="DOE Joint Genome Institute"/>
            <person name="Benucci G.M."/>
            <person name="Marozzi G."/>
            <person name="Antonielli L."/>
            <person name="Sanchez S."/>
            <person name="Marco P."/>
            <person name="Wang X."/>
            <person name="Falini L.B."/>
            <person name="Barry K."/>
            <person name="Haridas S."/>
            <person name="Lipzen A."/>
            <person name="Labutti K."/>
            <person name="Grigoriev I.V."/>
            <person name="Murat C."/>
            <person name="Martin F."/>
            <person name="Albertini E."/>
            <person name="Donnini D."/>
            <person name="Bonito G."/>
        </authorList>
    </citation>
    <scope>NUCLEOTIDE SEQUENCE [LARGE SCALE GENOMIC DNA]</scope>
    <source>
        <strain evidence="2 3">Sb_GMNB300</strain>
    </source>
</reference>
<accession>A0A5J5EYA1</accession>
<feature type="region of interest" description="Disordered" evidence="1">
    <location>
        <begin position="1"/>
        <end position="24"/>
    </location>
</feature>
<feature type="region of interest" description="Disordered" evidence="1">
    <location>
        <begin position="85"/>
        <end position="118"/>
    </location>
</feature>
<feature type="compositionally biased region" description="Pro residues" evidence="1">
    <location>
        <begin position="596"/>
        <end position="606"/>
    </location>
</feature>
<feature type="region of interest" description="Disordered" evidence="1">
    <location>
        <begin position="761"/>
        <end position="783"/>
    </location>
</feature>
<evidence type="ECO:0000313" key="2">
    <source>
        <dbReference type="EMBL" id="KAA8907362.1"/>
    </source>
</evidence>
<feature type="region of interest" description="Disordered" evidence="1">
    <location>
        <begin position="207"/>
        <end position="268"/>
    </location>
</feature>
<protein>
    <submittedName>
        <fullName evidence="2">Uncharacterized protein</fullName>
    </submittedName>
</protein>
<feature type="compositionally biased region" description="Low complexity" evidence="1">
    <location>
        <begin position="710"/>
        <end position="720"/>
    </location>
</feature>
<feature type="compositionally biased region" description="Pro residues" evidence="1">
    <location>
        <begin position="253"/>
        <end position="262"/>
    </location>
</feature>
<feature type="compositionally biased region" description="Basic residues" evidence="1">
    <location>
        <begin position="1"/>
        <end position="10"/>
    </location>
</feature>
<dbReference type="AlphaFoldDB" id="A0A5J5EYA1"/>
<feature type="compositionally biased region" description="Polar residues" evidence="1">
    <location>
        <begin position="566"/>
        <end position="579"/>
    </location>
</feature>
<feature type="region of interest" description="Disordered" evidence="1">
    <location>
        <begin position="281"/>
        <end position="326"/>
    </location>
</feature>